<organism evidence="2 3">
    <name type="scientific">Natrinema pallidum DSM 3751</name>
    <dbReference type="NCBI Taxonomy" id="1227495"/>
    <lineage>
        <taxon>Archaea</taxon>
        <taxon>Methanobacteriati</taxon>
        <taxon>Methanobacteriota</taxon>
        <taxon>Stenosarchaea group</taxon>
        <taxon>Halobacteria</taxon>
        <taxon>Halobacteriales</taxon>
        <taxon>Natrialbaceae</taxon>
        <taxon>Natrinema</taxon>
    </lineage>
</organism>
<dbReference type="AlphaFoldDB" id="L9YKR7"/>
<accession>L9YKR7</accession>
<keyword evidence="1" id="KW-0812">Transmembrane</keyword>
<keyword evidence="1" id="KW-1133">Transmembrane helix</keyword>
<reference evidence="2 3" key="1">
    <citation type="journal article" date="2014" name="PLoS Genet.">
        <title>Phylogenetically driven sequencing of extremely halophilic archaea reveals strategies for static and dynamic osmo-response.</title>
        <authorList>
            <person name="Becker E.A."/>
            <person name="Seitzer P.M."/>
            <person name="Tritt A."/>
            <person name="Larsen D."/>
            <person name="Krusor M."/>
            <person name="Yao A.I."/>
            <person name="Wu D."/>
            <person name="Madern D."/>
            <person name="Eisen J.A."/>
            <person name="Darling A.E."/>
            <person name="Facciotti M.T."/>
        </authorList>
    </citation>
    <scope>NUCLEOTIDE SEQUENCE [LARGE SCALE GENOMIC DNA]</scope>
    <source>
        <strain evidence="2 3">DSM 3751</strain>
    </source>
</reference>
<name>L9YKR7_9EURY</name>
<feature type="transmembrane region" description="Helical" evidence="1">
    <location>
        <begin position="20"/>
        <end position="38"/>
    </location>
</feature>
<comment type="caution">
    <text evidence="2">The sequence shown here is derived from an EMBL/GenBank/DDBJ whole genome shotgun (WGS) entry which is preliminary data.</text>
</comment>
<gene>
    <name evidence="2" type="ORF">C487_14539</name>
</gene>
<evidence type="ECO:0000256" key="1">
    <source>
        <dbReference type="SAM" id="Phobius"/>
    </source>
</evidence>
<evidence type="ECO:0000313" key="3">
    <source>
        <dbReference type="Proteomes" id="UP000011618"/>
    </source>
</evidence>
<sequence length="62" mass="6487">MWDRGPASLNQHRHGRRDGVPTAITVPAALICIALSTIRSFAGPMTSAAALSDDAGEIEDPT</sequence>
<dbReference type="Proteomes" id="UP000011618">
    <property type="component" value="Unassembled WGS sequence"/>
</dbReference>
<protein>
    <submittedName>
        <fullName evidence="2">Uncharacterized protein</fullName>
    </submittedName>
</protein>
<keyword evidence="1" id="KW-0472">Membrane</keyword>
<evidence type="ECO:0000313" key="2">
    <source>
        <dbReference type="EMBL" id="ELY74729.1"/>
    </source>
</evidence>
<proteinExistence type="predicted"/>
<dbReference type="EMBL" id="AOII01000085">
    <property type="protein sequence ID" value="ELY74729.1"/>
    <property type="molecule type" value="Genomic_DNA"/>
</dbReference>